<keyword evidence="1" id="KW-0732">Signal</keyword>
<feature type="domain" description="DUF4139" evidence="2">
    <location>
        <begin position="179"/>
        <end position="461"/>
    </location>
</feature>
<dbReference type="Proteomes" id="UP000185678">
    <property type="component" value="Unassembled WGS sequence"/>
</dbReference>
<accession>A0A1N7JA53</accession>
<dbReference type="PANTHER" id="PTHR38075">
    <property type="entry name" value="DUF4139 DOMAIN-CONTAINING PROTEIN"/>
    <property type="match status" value="1"/>
</dbReference>
<protein>
    <recommendedName>
        <fullName evidence="2">DUF4139 domain-containing protein</fullName>
    </recommendedName>
</protein>
<dbReference type="STRING" id="80876.SAMN05421779_10221"/>
<organism evidence="3 4">
    <name type="scientific">Insolitispirillum peregrinum</name>
    <dbReference type="NCBI Taxonomy" id="80876"/>
    <lineage>
        <taxon>Bacteria</taxon>
        <taxon>Pseudomonadati</taxon>
        <taxon>Pseudomonadota</taxon>
        <taxon>Alphaproteobacteria</taxon>
        <taxon>Rhodospirillales</taxon>
        <taxon>Novispirillaceae</taxon>
        <taxon>Insolitispirillum</taxon>
    </lineage>
</organism>
<proteinExistence type="predicted"/>
<feature type="chain" id="PRO_5012749274" description="DUF4139 domain-containing protein" evidence="1">
    <location>
        <begin position="26"/>
        <end position="462"/>
    </location>
</feature>
<feature type="signal peptide" evidence="1">
    <location>
        <begin position="1"/>
        <end position="25"/>
    </location>
</feature>
<dbReference type="RefSeq" id="WP_076398960.1">
    <property type="nucleotide sequence ID" value="NZ_FTOA01000002.1"/>
</dbReference>
<evidence type="ECO:0000313" key="3">
    <source>
        <dbReference type="EMBL" id="SIS46180.1"/>
    </source>
</evidence>
<dbReference type="PANTHER" id="PTHR38075:SF1">
    <property type="entry name" value="DUF4139 DOMAIN-CONTAINING PROTEIN"/>
    <property type="match status" value="1"/>
</dbReference>
<evidence type="ECO:0000313" key="4">
    <source>
        <dbReference type="Proteomes" id="UP000185678"/>
    </source>
</evidence>
<evidence type="ECO:0000256" key="1">
    <source>
        <dbReference type="SAM" id="SignalP"/>
    </source>
</evidence>
<sequence length="462" mass="48251">MKARPSLAVTLLASAASILPVLAHAETASSPDVALTVYQNGLTLVEDHRRMSLAGGSGTLAFDGVAQDLLPTSVQVSVPKGAVVREQSYQPPLDLQQLLRANVGQTITVVQTSPTGAPQRQTMRLLRAQPDVLLDNNGTVISGLPGQPEFSGIPAGLAVTPRLSAVVQGMPDGEQDVVLRYLSGGLSWHADHVLTLAPGGKSVALTTWATLTNGSGAAWSQAKVALIAGQVNRAEPVPMPAPMMMKAERVGAAAPAPQDSTPQRESLGGYHLYTLPGKVTLADGETRQFALLQTTSLPAEVLYEIRGSSYGSRSGEESHPAQILSFRNEGLSAPLPAGTARVYGADSSGAARFLGEDSIASTSDKGAVRLALGEAFDIGVTRSQTSFRKVSDNTYEAAYKIVLRNAQNTPVTVKVIDSLPGDWSITAESAAHQSPDASRAEWSIALPAAGSTTLTYSVRVTS</sequence>
<evidence type="ECO:0000259" key="2">
    <source>
        <dbReference type="Pfam" id="PF13598"/>
    </source>
</evidence>
<dbReference type="Pfam" id="PF13598">
    <property type="entry name" value="DUF4139"/>
    <property type="match status" value="1"/>
</dbReference>
<dbReference type="AlphaFoldDB" id="A0A1N7JA53"/>
<dbReference type="InterPro" id="IPR037291">
    <property type="entry name" value="DUF4139"/>
</dbReference>
<dbReference type="EMBL" id="FTOA01000002">
    <property type="protein sequence ID" value="SIS46180.1"/>
    <property type="molecule type" value="Genomic_DNA"/>
</dbReference>
<gene>
    <name evidence="3" type="ORF">SAMN05421779_10221</name>
</gene>
<keyword evidence="4" id="KW-1185">Reference proteome</keyword>
<name>A0A1N7JA53_9PROT</name>
<reference evidence="3 4" key="1">
    <citation type="submission" date="2017-01" db="EMBL/GenBank/DDBJ databases">
        <authorList>
            <person name="Mah S.A."/>
            <person name="Swanson W.J."/>
            <person name="Moy G.W."/>
            <person name="Vacquier V.D."/>
        </authorList>
    </citation>
    <scope>NUCLEOTIDE SEQUENCE [LARGE SCALE GENOMIC DNA]</scope>
    <source>
        <strain evidence="3 4">DSM 11589</strain>
    </source>
</reference>